<name>B9TIP4_RICCO</name>
<accession>B9TIP4</accession>
<dbReference type="Proteomes" id="UP000008311">
    <property type="component" value="Unassembled WGS sequence"/>
</dbReference>
<dbReference type="AlphaFoldDB" id="B9TIP4"/>
<sequence>MRSKRVPGHHHSTPFLVYFGYNFIYDQGRKPSPLDYVSWASPGLALVSCVRAVLSSQDAGSAVLPTGENSAGAECDREVKSSSSANWRQYLNLSSENEGDSAPEPSTDRTPGHLPQGGGAPGQPAGEREPEAPTIDELITKMILVLRGHRKLRSDVLKKIKEDIRLETASPQKRIQINAYLDYVSNNRNSLLNSGQSLVYEFTVRVNDWEREQRRFPNPVDDVP</sequence>
<evidence type="ECO:0000313" key="3">
    <source>
        <dbReference type="Proteomes" id="UP000008311"/>
    </source>
</evidence>
<dbReference type="EMBL" id="EQ982809">
    <property type="protein sequence ID" value="EEF24270.1"/>
    <property type="molecule type" value="Genomic_DNA"/>
</dbReference>
<reference evidence="3" key="1">
    <citation type="journal article" date="2010" name="Nat. Biotechnol.">
        <title>Draft genome sequence of the oilseed species Ricinus communis.</title>
        <authorList>
            <person name="Chan A.P."/>
            <person name="Crabtree J."/>
            <person name="Zhao Q."/>
            <person name="Lorenzi H."/>
            <person name="Orvis J."/>
            <person name="Puiu D."/>
            <person name="Melake-Berhan A."/>
            <person name="Jones K.M."/>
            <person name="Redman J."/>
            <person name="Chen G."/>
            <person name="Cahoon E.B."/>
            <person name="Gedil M."/>
            <person name="Stanke M."/>
            <person name="Haas B.J."/>
            <person name="Wortman J.R."/>
            <person name="Fraser-Liggett C.M."/>
            <person name="Ravel J."/>
            <person name="Rabinowicz P.D."/>
        </authorList>
    </citation>
    <scope>NUCLEOTIDE SEQUENCE [LARGE SCALE GENOMIC DNA]</scope>
    <source>
        <strain evidence="3">cv. Hale</strain>
    </source>
</reference>
<feature type="region of interest" description="Disordered" evidence="1">
    <location>
        <begin position="60"/>
        <end position="80"/>
    </location>
</feature>
<evidence type="ECO:0000256" key="1">
    <source>
        <dbReference type="SAM" id="MobiDB-lite"/>
    </source>
</evidence>
<dbReference type="InParanoid" id="B9TIP4"/>
<evidence type="ECO:0000313" key="2">
    <source>
        <dbReference type="EMBL" id="EEF24270.1"/>
    </source>
</evidence>
<feature type="region of interest" description="Disordered" evidence="1">
    <location>
        <begin position="95"/>
        <end position="131"/>
    </location>
</feature>
<proteinExistence type="predicted"/>
<organism evidence="2 3">
    <name type="scientific">Ricinus communis</name>
    <name type="common">Castor bean</name>
    <dbReference type="NCBI Taxonomy" id="3988"/>
    <lineage>
        <taxon>Eukaryota</taxon>
        <taxon>Viridiplantae</taxon>
        <taxon>Streptophyta</taxon>
        <taxon>Embryophyta</taxon>
        <taxon>Tracheophyta</taxon>
        <taxon>Spermatophyta</taxon>
        <taxon>Magnoliopsida</taxon>
        <taxon>eudicotyledons</taxon>
        <taxon>Gunneridae</taxon>
        <taxon>Pentapetalae</taxon>
        <taxon>rosids</taxon>
        <taxon>fabids</taxon>
        <taxon>Malpighiales</taxon>
        <taxon>Euphorbiaceae</taxon>
        <taxon>Acalyphoideae</taxon>
        <taxon>Acalypheae</taxon>
        <taxon>Ricinus</taxon>
    </lineage>
</organism>
<gene>
    <name evidence="2" type="ORF">RCOM_1990260</name>
</gene>
<keyword evidence="3" id="KW-1185">Reference proteome</keyword>
<protein>
    <submittedName>
        <fullName evidence="2">Uncharacterized protein</fullName>
    </submittedName>
</protein>